<keyword evidence="1" id="KW-0812">Transmembrane</keyword>
<dbReference type="HOGENOM" id="CLU_2104957_0_0_3"/>
<name>B7KBQ4_GLOC7</name>
<dbReference type="OrthoDB" id="9888724at2"/>
<keyword evidence="1" id="KW-1133">Transmembrane helix</keyword>
<proteinExistence type="predicted"/>
<dbReference type="eggNOG" id="ENOG5032HHZ">
    <property type="taxonomic scope" value="Bacteria"/>
</dbReference>
<reference evidence="3" key="1">
    <citation type="journal article" date="2011" name="MBio">
        <title>Novel metabolic attributes of the genus Cyanothece, comprising a group of unicellular nitrogen-fixing Cyanobacteria.</title>
        <authorList>
            <person name="Bandyopadhyay A."/>
            <person name="Elvitigala T."/>
            <person name="Welsh E."/>
            <person name="Stockel J."/>
            <person name="Liberton M."/>
            <person name="Min H."/>
            <person name="Sherman L.A."/>
            <person name="Pakrasi H.B."/>
        </authorList>
    </citation>
    <scope>NUCLEOTIDE SEQUENCE [LARGE SCALE GENOMIC DNA]</scope>
    <source>
        <strain evidence="3">PCC 7424</strain>
    </source>
</reference>
<keyword evidence="3" id="KW-1185">Reference proteome</keyword>
<dbReference type="Proteomes" id="UP000002384">
    <property type="component" value="Chromosome"/>
</dbReference>
<dbReference type="AlphaFoldDB" id="B7KBQ4"/>
<dbReference type="KEGG" id="cyc:PCC7424_4671"/>
<keyword evidence="1" id="KW-0472">Membrane</keyword>
<evidence type="ECO:0000313" key="2">
    <source>
        <dbReference type="EMBL" id="ACK73032.1"/>
    </source>
</evidence>
<evidence type="ECO:0000313" key="3">
    <source>
        <dbReference type="Proteomes" id="UP000002384"/>
    </source>
</evidence>
<accession>B7KBQ4</accession>
<sequence length="115" mass="13125">MSEPNFSEKNSSGGSSFPSINWISLWQASGNDWSWMVKQNCVSHPRSSIKRKKSVSQQKVLFIELILTVALLLLARYIESSHLVFVNDPQKSNFFESSIIQLETDPQDDSFLEEN</sequence>
<feature type="transmembrane region" description="Helical" evidence="1">
    <location>
        <begin position="60"/>
        <end position="78"/>
    </location>
</feature>
<organism evidence="2 3">
    <name type="scientific">Gloeothece citriformis (strain PCC 7424)</name>
    <name type="common">Cyanothece sp. (strain PCC 7424)</name>
    <dbReference type="NCBI Taxonomy" id="65393"/>
    <lineage>
        <taxon>Bacteria</taxon>
        <taxon>Bacillati</taxon>
        <taxon>Cyanobacteriota</taxon>
        <taxon>Cyanophyceae</taxon>
        <taxon>Oscillatoriophycideae</taxon>
        <taxon>Chroococcales</taxon>
        <taxon>Aphanothecaceae</taxon>
        <taxon>Gloeothece</taxon>
        <taxon>Gloeothece citriformis</taxon>
    </lineage>
</organism>
<dbReference type="RefSeq" id="WP_015956615.1">
    <property type="nucleotide sequence ID" value="NC_011729.1"/>
</dbReference>
<evidence type="ECO:0000256" key="1">
    <source>
        <dbReference type="SAM" id="Phobius"/>
    </source>
</evidence>
<gene>
    <name evidence="2" type="ordered locus">PCC7424_4671</name>
</gene>
<dbReference type="EMBL" id="CP001291">
    <property type="protein sequence ID" value="ACK73032.1"/>
    <property type="molecule type" value="Genomic_DNA"/>
</dbReference>
<protein>
    <submittedName>
        <fullName evidence="2">Uncharacterized protein</fullName>
    </submittedName>
</protein>